<dbReference type="RefSeq" id="WP_114794770.1">
    <property type="nucleotide sequence ID" value="NZ_QQZY01000001.1"/>
</dbReference>
<dbReference type="PANTHER" id="PTHR43857">
    <property type="entry name" value="BLR7761 PROTEIN"/>
    <property type="match status" value="1"/>
</dbReference>
<dbReference type="InterPro" id="IPR006175">
    <property type="entry name" value="YjgF/YER057c/UK114"/>
</dbReference>
<dbReference type="EMBL" id="QQZY01000001">
    <property type="protein sequence ID" value="RDI75893.1"/>
    <property type="molecule type" value="Genomic_DNA"/>
</dbReference>
<dbReference type="OrthoDB" id="9799840at2"/>
<keyword evidence="2" id="KW-1185">Reference proteome</keyword>
<proteinExistence type="predicted"/>
<comment type="caution">
    <text evidence="1">The sequence shown here is derived from an EMBL/GenBank/DDBJ whole genome shotgun (WGS) entry which is preliminary data.</text>
</comment>
<accession>A0A7M2Z2C5</accession>
<name>A0A7M2Z2C5_9ACTN</name>
<sequence>MQATRTTHSDGTVFERQASYARAVRAGRHVAVSGTAPIGPEGTLHPGDTYGQARTAIAKALEAAAALGAERGDVIRTRLLLAPGAVWEEAVRAHGEAFAGVDPANTTYFVAGFIPDVLVEVELDALLPDTA</sequence>
<protein>
    <submittedName>
        <fullName evidence="1">Putative translation initiation inhibitor yjgF family</fullName>
    </submittedName>
</protein>
<dbReference type="Pfam" id="PF01042">
    <property type="entry name" value="Ribonuc_L-PSP"/>
    <property type="match status" value="1"/>
</dbReference>
<dbReference type="InterPro" id="IPR035959">
    <property type="entry name" value="RutC-like_sf"/>
</dbReference>
<dbReference type="Proteomes" id="UP000254134">
    <property type="component" value="Unassembled WGS sequence"/>
</dbReference>
<evidence type="ECO:0000313" key="1">
    <source>
        <dbReference type="EMBL" id="RDI75893.1"/>
    </source>
</evidence>
<evidence type="ECO:0000313" key="2">
    <source>
        <dbReference type="Proteomes" id="UP000254134"/>
    </source>
</evidence>
<dbReference type="PANTHER" id="PTHR43857:SF1">
    <property type="entry name" value="YJGH FAMILY PROTEIN"/>
    <property type="match status" value="1"/>
</dbReference>
<dbReference type="SUPFAM" id="SSF55298">
    <property type="entry name" value="YjgF-like"/>
    <property type="match status" value="1"/>
</dbReference>
<reference evidence="1 2" key="1">
    <citation type="submission" date="2018-07" db="EMBL/GenBank/DDBJ databases">
        <title>High-quality-draft genome sequence of Gaiella occulta.</title>
        <authorList>
            <person name="Severino R."/>
            <person name="Froufe H.J.C."/>
            <person name="Rainey F.A."/>
            <person name="Barroso C."/>
            <person name="Albuquerque L."/>
            <person name="Lobo-Da-Cunha A."/>
            <person name="Da Costa M.S."/>
            <person name="Egas C."/>
        </authorList>
    </citation>
    <scope>NUCLEOTIDE SEQUENCE [LARGE SCALE GENOMIC DNA]</scope>
    <source>
        <strain evidence="1 2">F2-233</strain>
    </source>
</reference>
<gene>
    <name evidence="1" type="ORF">Gocc_0312</name>
</gene>
<dbReference type="AlphaFoldDB" id="A0A7M2Z2C5"/>
<reference evidence="2" key="2">
    <citation type="journal article" date="2019" name="MicrobiologyOpen">
        <title>High-quality draft genome sequence of Gaiella occulta isolated from a 150 meter deep mineral water borehole and comparison with the genome sequences of other deep-branching lineages of the phylum Actinobacteria.</title>
        <authorList>
            <person name="Severino R."/>
            <person name="Froufe H.J.C."/>
            <person name="Barroso C."/>
            <person name="Albuquerque L."/>
            <person name="Lobo-da-Cunha A."/>
            <person name="da Costa M.S."/>
            <person name="Egas C."/>
        </authorList>
    </citation>
    <scope>NUCLEOTIDE SEQUENCE [LARGE SCALE GENOMIC DNA]</scope>
    <source>
        <strain evidence="2">F2-233</strain>
    </source>
</reference>
<dbReference type="Gene3D" id="3.30.1330.40">
    <property type="entry name" value="RutC-like"/>
    <property type="match status" value="1"/>
</dbReference>
<organism evidence="1 2">
    <name type="scientific">Gaiella occulta</name>
    <dbReference type="NCBI Taxonomy" id="1002870"/>
    <lineage>
        <taxon>Bacteria</taxon>
        <taxon>Bacillati</taxon>
        <taxon>Actinomycetota</taxon>
        <taxon>Thermoleophilia</taxon>
        <taxon>Gaiellales</taxon>
        <taxon>Gaiellaceae</taxon>
        <taxon>Gaiella</taxon>
    </lineage>
</organism>